<accession>A0A4U6VNX9</accession>
<evidence type="ECO:0000313" key="2">
    <source>
        <dbReference type="EMBL" id="TKW30595.1"/>
    </source>
</evidence>
<dbReference type="OMA" id="HEIATIF"/>
<dbReference type="Gramene" id="TKW30595">
    <property type="protein sequence ID" value="TKW30595"/>
    <property type="gene ID" value="SEVIR_2G048400v2"/>
</dbReference>
<dbReference type="EMBL" id="CM016553">
    <property type="protein sequence ID" value="TKW30595.1"/>
    <property type="molecule type" value="Genomic_DNA"/>
</dbReference>
<name>A0A4U6VNX9_SETVI</name>
<dbReference type="Proteomes" id="UP000298652">
    <property type="component" value="Chromosome 2"/>
</dbReference>
<reference evidence="2" key="1">
    <citation type="submission" date="2019-03" db="EMBL/GenBank/DDBJ databases">
        <title>WGS assembly of Setaria viridis.</title>
        <authorList>
            <person name="Huang P."/>
            <person name="Jenkins J."/>
            <person name="Grimwood J."/>
            <person name="Barry K."/>
            <person name="Healey A."/>
            <person name="Mamidi S."/>
            <person name="Sreedasyam A."/>
            <person name="Shu S."/>
            <person name="Feldman M."/>
            <person name="Wu J."/>
            <person name="Yu Y."/>
            <person name="Chen C."/>
            <person name="Johnson J."/>
            <person name="Rokhsar D."/>
            <person name="Baxter I."/>
            <person name="Schmutz J."/>
            <person name="Brutnell T."/>
            <person name="Kellogg E."/>
        </authorList>
    </citation>
    <scope>NUCLEOTIDE SEQUENCE [LARGE SCALE GENOMIC DNA]</scope>
</reference>
<proteinExistence type="predicted"/>
<feature type="region of interest" description="Disordered" evidence="1">
    <location>
        <begin position="56"/>
        <end position="75"/>
    </location>
</feature>
<feature type="region of interest" description="Disordered" evidence="1">
    <location>
        <begin position="80"/>
        <end position="102"/>
    </location>
</feature>
<organism evidence="2 3">
    <name type="scientific">Setaria viridis</name>
    <name type="common">Green bristlegrass</name>
    <name type="synonym">Setaria italica subsp. viridis</name>
    <dbReference type="NCBI Taxonomy" id="4556"/>
    <lineage>
        <taxon>Eukaryota</taxon>
        <taxon>Viridiplantae</taxon>
        <taxon>Streptophyta</taxon>
        <taxon>Embryophyta</taxon>
        <taxon>Tracheophyta</taxon>
        <taxon>Spermatophyta</taxon>
        <taxon>Magnoliopsida</taxon>
        <taxon>Liliopsida</taxon>
        <taxon>Poales</taxon>
        <taxon>Poaceae</taxon>
        <taxon>PACMAD clade</taxon>
        <taxon>Panicoideae</taxon>
        <taxon>Panicodae</taxon>
        <taxon>Paniceae</taxon>
        <taxon>Cenchrinae</taxon>
        <taxon>Setaria</taxon>
    </lineage>
</organism>
<gene>
    <name evidence="2" type="ORF">SEVIR_2G048400v2</name>
</gene>
<sequence>MDYVSQKDHREDANCLNTPIEHYHEIATIFGNSLAAGAYAKEANDPLATEVTEIENAPKDTEDASPTNDQVGAMPDEVTMSVNNTGGESSGTKPPPPKKAKVTVEDPNITMVTMISQSLGNLAAAITNVTKAITSDGDIPEGLYDAMMSIPGFDAAHLDHYYAYLCNHPPQARTFYNLPLSSKMIWVASYIKEHLSDADL</sequence>
<keyword evidence="3" id="KW-1185">Reference proteome</keyword>
<evidence type="ECO:0000256" key="1">
    <source>
        <dbReference type="SAM" id="MobiDB-lite"/>
    </source>
</evidence>
<dbReference type="AlphaFoldDB" id="A0A4U6VNX9"/>
<feature type="compositionally biased region" description="Polar residues" evidence="1">
    <location>
        <begin position="80"/>
        <end position="92"/>
    </location>
</feature>
<dbReference type="PANTHER" id="PTHR47127">
    <property type="entry name" value="10A19I.15"/>
    <property type="match status" value="1"/>
</dbReference>
<protein>
    <submittedName>
        <fullName evidence="2">Uncharacterized protein</fullName>
    </submittedName>
</protein>
<evidence type="ECO:0000313" key="3">
    <source>
        <dbReference type="Proteomes" id="UP000298652"/>
    </source>
</evidence>